<organism evidence="1 2">
    <name type="scientific">Ensete ventricosum</name>
    <name type="common">Abyssinian banana</name>
    <name type="synonym">Musa ensete</name>
    <dbReference type="NCBI Taxonomy" id="4639"/>
    <lineage>
        <taxon>Eukaryota</taxon>
        <taxon>Viridiplantae</taxon>
        <taxon>Streptophyta</taxon>
        <taxon>Embryophyta</taxon>
        <taxon>Tracheophyta</taxon>
        <taxon>Spermatophyta</taxon>
        <taxon>Magnoliopsida</taxon>
        <taxon>Liliopsida</taxon>
        <taxon>Zingiberales</taxon>
        <taxon>Musaceae</taxon>
        <taxon>Ensete</taxon>
    </lineage>
</organism>
<sequence>KVLCKVEFRLIFHAPSQNFKILDIPSVLAHGKSYEHDFMKRHDGHKHCAKSHAKASFYRFFAHRLRISK</sequence>
<dbReference type="Proteomes" id="UP000287651">
    <property type="component" value="Unassembled WGS sequence"/>
</dbReference>
<proteinExistence type="predicted"/>
<reference evidence="1 2" key="1">
    <citation type="journal article" date="2014" name="Agronomy (Basel)">
        <title>A Draft Genome Sequence for Ensete ventricosum, the Drought-Tolerant Tree Against Hunger.</title>
        <authorList>
            <person name="Harrison J."/>
            <person name="Moore K.A."/>
            <person name="Paszkiewicz K."/>
            <person name="Jones T."/>
            <person name="Grant M."/>
            <person name="Ambacheew D."/>
            <person name="Muzemil S."/>
            <person name="Studholme D.J."/>
        </authorList>
    </citation>
    <scope>NUCLEOTIDE SEQUENCE [LARGE SCALE GENOMIC DNA]</scope>
</reference>
<dbReference type="EMBL" id="AMZH03016904">
    <property type="protein sequence ID" value="RRT43789.1"/>
    <property type="molecule type" value="Genomic_DNA"/>
</dbReference>
<dbReference type="AlphaFoldDB" id="A0A426XWA5"/>
<protein>
    <submittedName>
        <fullName evidence="1">Uncharacterized protein</fullName>
    </submittedName>
</protein>
<comment type="caution">
    <text evidence="1">The sequence shown here is derived from an EMBL/GenBank/DDBJ whole genome shotgun (WGS) entry which is preliminary data.</text>
</comment>
<gene>
    <name evidence="1" type="ORF">B296_00045349</name>
</gene>
<name>A0A426XWA5_ENSVE</name>
<feature type="non-terminal residue" evidence="1">
    <location>
        <position position="1"/>
    </location>
</feature>
<accession>A0A426XWA5</accession>
<evidence type="ECO:0000313" key="2">
    <source>
        <dbReference type="Proteomes" id="UP000287651"/>
    </source>
</evidence>
<evidence type="ECO:0000313" key="1">
    <source>
        <dbReference type="EMBL" id="RRT43789.1"/>
    </source>
</evidence>